<dbReference type="EMBL" id="JAFNEN010000948">
    <property type="protein sequence ID" value="KAG8175800.1"/>
    <property type="molecule type" value="Genomic_DNA"/>
</dbReference>
<protein>
    <submittedName>
        <fullName evidence="2">Uncharacterized protein</fullName>
    </submittedName>
</protein>
<feature type="compositionally biased region" description="Polar residues" evidence="1">
    <location>
        <begin position="11"/>
        <end position="30"/>
    </location>
</feature>
<sequence>MDARRVILSPLISTTMPPSDSRSFKSSKNGLRTEENPNCRKSGEWHKASKCIFIKFHEHFDASSKKDKWIPEEFP</sequence>
<evidence type="ECO:0000313" key="2">
    <source>
        <dbReference type="EMBL" id="KAG8175800.1"/>
    </source>
</evidence>
<dbReference type="Proteomes" id="UP000827092">
    <property type="component" value="Unassembled WGS sequence"/>
</dbReference>
<feature type="compositionally biased region" description="Basic and acidic residues" evidence="1">
    <location>
        <begin position="31"/>
        <end position="42"/>
    </location>
</feature>
<gene>
    <name evidence="2" type="ORF">JTE90_013351</name>
</gene>
<evidence type="ECO:0000256" key="1">
    <source>
        <dbReference type="SAM" id="MobiDB-lite"/>
    </source>
</evidence>
<name>A0AAV6TUQ8_9ARAC</name>
<evidence type="ECO:0000313" key="3">
    <source>
        <dbReference type="Proteomes" id="UP000827092"/>
    </source>
</evidence>
<feature type="region of interest" description="Disordered" evidence="1">
    <location>
        <begin position="8"/>
        <end position="42"/>
    </location>
</feature>
<organism evidence="2 3">
    <name type="scientific">Oedothorax gibbosus</name>
    <dbReference type="NCBI Taxonomy" id="931172"/>
    <lineage>
        <taxon>Eukaryota</taxon>
        <taxon>Metazoa</taxon>
        <taxon>Ecdysozoa</taxon>
        <taxon>Arthropoda</taxon>
        <taxon>Chelicerata</taxon>
        <taxon>Arachnida</taxon>
        <taxon>Araneae</taxon>
        <taxon>Araneomorphae</taxon>
        <taxon>Entelegynae</taxon>
        <taxon>Araneoidea</taxon>
        <taxon>Linyphiidae</taxon>
        <taxon>Erigoninae</taxon>
        <taxon>Oedothorax</taxon>
    </lineage>
</organism>
<accession>A0AAV6TUQ8</accession>
<reference evidence="2 3" key="1">
    <citation type="journal article" date="2022" name="Nat. Ecol. Evol.">
        <title>A masculinizing supergene underlies an exaggerated male reproductive morph in a spider.</title>
        <authorList>
            <person name="Hendrickx F."/>
            <person name="De Corte Z."/>
            <person name="Sonet G."/>
            <person name="Van Belleghem S.M."/>
            <person name="Kostlbacher S."/>
            <person name="Vangestel C."/>
        </authorList>
    </citation>
    <scope>NUCLEOTIDE SEQUENCE [LARGE SCALE GENOMIC DNA]</scope>
    <source>
        <strain evidence="2">W744_W776</strain>
    </source>
</reference>
<keyword evidence="3" id="KW-1185">Reference proteome</keyword>
<proteinExistence type="predicted"/>
<dbReference type="AlphaFoldDB" id="A0AAV6TUQ8"/>
<comment type="caution">
    <text evidence="2">The sequence shown here is derived from an EMBL/GenBank/DDBJ whole genome shotgun (WGS) entry which is preliminary data.</text>
</comment>